<dbReference type="STRING" id="145388.A0A0D2JQS2"/>
<feature type="region of interest" description="Disordered" evidence="1">
    <location>
        <begin position="1124"/>
        <end position="1186"/>
    </location>
</feature>
<feature type="compositionally biased region" description="Low complexity" evidence="1">
    <location>
        <begin position="1147"/>
        <end position="1160"/>
    </location>
</feature>
<dbReference type="SUPFAM" id="SSF48371">
    <property type="entry name" value="ARM repeat"/>
    <property type="match status" value="1"/>
</dbReference>
<evidence type="ECO:0000313" key="4">
    <source>
        <dbReference type="Proteomes" id="UP000054498"/>
    </source>
</evidence>
<feature type="region of interest" description="Disordered" evidence="1">
    <location>
        <begin position="275"/>
        <end position="351"/>
    </location>
</feature>
<dbReference type="RefSeq" id="XP_013900477.1">
    <property type="nucleotide sequence ID" value="XM_014045023.1"/>
</dbReference>
<organism evidence="3 4">
    <name type="scientific">Monoraphidium neglectum</name>
    <dbReference type="NCBI Taxonomy" id="145388"/>
    <lineage>
        <taxon>Eukaryota</taxon>
        <taxon>Viridiplantae</taxon>
        <taxon>Chlorophyta</taxon>
        <taxon>core chlorophytes</taxon>
        <taxon>Chlorophyceae</taxon>
        <taxon>CS clade</taxon>
        <taxon>Sphaeropleales</taxon>
        <taxon>Selenastraceae</taxon>
        <taxon>Monoraphidium</taxon>
    </lineage>
</organism>
<dbReference type="InterPro" id="IPR011989">
    <property type="entry name" value="ARM-like"/>
</dbReference>
<dbReference type="KEGG" id="mng:MNEG_6505"/>
<evidence type="ECO:0000256" key="1">
    <source>
        <dbReference type="SAM" id="MobiDB-lite"/>
    </source>
</evidence>
<gene>
    <name evidence="3" type="ORF">MNEG_6505</name>
</gene>
<dbReference type="Gene3D" id="1.25.10.10">
    <property type="entry name" value="Leucine-rich Repeat Variant"/>
    <property type="match status" value="1"/>
</dbReference>
<keyword evidence="4" id="KW-1185">Reference proteome</keyword>
<dbReference type="GO" id="GO:0030686">
    <property type="term" value="C:90S preribosome"/>
    <property type="evidence" value="ECO:0007669"/>
    <property type="project" value="TreeGrafter"/>
</dbReference>
<feature type="compositionally biased region" description="Low complexity" evidence="1">
    <location>
        <begin position="284"/>
        <end position="295"/>
    </location>
</feature>
<dbReference type="GeneID" id="25739381"/>
<dbReference type="Pfam" id="PF07539">
    <property type="entry name" value="UTP20_N"/>
    <property type="match status" value="1"/>
</dbReference>
<dbReference type="PANTHER" id="PTHR17695">
    <property type="entry name" value="SMALL SUBUNIT PROCESSOME COMPONENT 20 HOMOLOG"/>
    <property type="match status" value="1"/>
</dbReference>
<evidence type="ECO:0000313" key="3">
    <source>
        <dbReference type="EMBL" id="KIZ01458.1"/>
    </source>
</evidence>
<accession>A0A0D2JQS2</accession>
<evidence type="ECO:0000259" key="2">
    <source>
        <dbReference type="Pfam" id="PF07539"/>
    </source>
</evidence>
<dbReference type="Proteomes" id="UP000054498">
    <property type="component" value="Unassembled WGS sequence"/>
</dbReference>
<feature type="domain" description="U3 small nucleolar RNA-associated protein 20 N-terminal" evidence="2">
    <location>
        <begin position="1197"/>
        <end position="1356"/>
    </location>
</feature>
<feature type="compositionally biased region" description="Acidic residues" evidence="1">
    <location>
        <begin position="1129"/>
        <end position="1139"/>
    </location>
</feature>
<dbReference type="EMBL" id="KK101281">
    <property type="protein sequence ID" value="KIZ01458.1"/>
    <property type="molecule type" value="Genomic_DNA"/>
</dbReference>
<feature type="region of interest" description="Disordered" evidence="1">
    <location>
        <begin position="1"/>
        <end position="22"/>
    </location>
</feature>
<dbReference type="GO" id="GO:0032040">
    <property type="term" value="C:small-subunit processome"/>
    <property type="evidence" value="ECO:0007669"/>
    <property type="project" value="TreeGrafter"/>
</dbReference>
<feature type="region of interest" description="Disordered" evidence="1">
    <location>
        <begin position="729"/>
        <end position="766"/>
    </location>
</feature>
<dbReference type="OrthoDB" id="546547at2759"/>
<dbReference type="PANTHER" id="PTHR17695:SF11">
    <property type="entry name" value="SMALL SUBUNIT PROCESSOME COMPONENT 20 HOMOLOG"/>
    <property type="match status" value="1"/>
</dbReference>
<name>A0A0D2JQS2_9CHLO</name>
<sequence length="1428" mass="148717">MSDSDDDRGPAPPQQRRNRHKFQTFAQRVNEVEVDVFRRAQRVRTQPLAGSDSWTHEALQQWRELCSASDWLDAAAEINQLVQTMPQLVHHKDQVLSALLSRLRPSAALSLPALLDLIAALARDLQGDFVPLLPRVTAGYAVLLSAGGDRDPDTLQALFSSLGSIYKATARQLLPRLPEVLKHTAPIRYSEADHVRALAAETLGFLFRQASDKQLKAGARSLLAEQAVRPCAERTHGAGLLLAEAVLGPSHGLHSRAPAVLRLLLQEDVLKPSDFGSKQRQQQEEQQQQEQQEQQQEQEEQQQQERGEDEQQQQHVGNGGRQANGVEPRQDGGERALQQNGAKKRAPKGLSQEALRARAAGVAHVALQRLLEHLRRGACAPLWDALLSTASERLAAADTAAAATQAGDEAGRQAAAAAAAAAEASAARAALHLAQAVAYYRGSRVEDYGQLFAACKRLVQRLQSSSSDSSSKAAGSGAGTAAPLIAGGPAAPQAQWQLVDAAADVPDASAYAGVRLPAASLQLLLAVAHGHLKAVGASQGPAALARAAPAWAAAFSGGACGGEDVLRFVRGLVFPPGGGSEVAEAFAQQLLGALGRLILAEGGSGSGGAASVGAGGVADRALGLLVDACGVLRPGAAAGQGLPLLLAARPGGAELAAHVRRLVSGWRPGGGGDGGGGARTELMRCWAAVQLLPHACDKAADALQLCQGVVALVDGALVALLPSEQQQQQQQQQHQQQQQQEQQQRQAEGDGAQRLSTGPSAAAEAAAGASEVDDLIQLRAAASATLARILPDCALAALPVAAAAALRLAVRRPRDFAAVDAAAQMLESLRELVGAQEDAAAGGGSGDSAATALERFGGDAAALGAARRQLSVAELEAAARGLAPALSEPSQSLRGAALRALCAFDQPAYAAGGAHAGSAAEARGQAPAFAGVRCEALDALQDMHCQRATLERGRKWAVALGRVQNHIEYGRMPAPILGAVLAGLVGVSHIRFQPLWQPAADALGAALGPHQAAAWPLALGQLRRTQAAFLAGGRPQRRAAAAAAAEEAADAAGGAAGGGWLLAERFEQQLAQGSSERAGGSTSDGERLGWLLKAMAKAPSEVLERGGKEWVPLFLAYAAVGRKLSGDHPDDEDGEQQEEQEQKEQQQGEQQQEQQAVQQQPSPAAGSKRKRGADAGADAGGSGAGGGSAVYVGVGGKAWRQQMLEWLGLLAAVKGARSLFRAPEVQQAAAQQLLSPEPPLQVAALKCLRPFRLPYLPGPLLQRLLRLADNATLREELVALPMAQGAEGGIADEHRAGFVPLLIMVLFPKTRKRSGRLGGRGAPGSARAAVLNALAALQPLELRPLLELLLEPLGGCFSDPDLDSNAAADGATPRSKRPRFEGAAQVPGSFAAADADGLDRCRLAPPPWWSARMGAEGLSCRCCRRCWR</sequence>
<protein>
    <recommendedName>
        <fullName evidence="2">U3 small nucleolar RNA-associated protein 20 N-terminal domain-containing protein</fullName>
    </recommendedName>
</protein>
<proteinExistence type="predicted"/>
<dbReference type="InterPro" id="IPR016024">
    <property type="entry name" value="ARM-type_fold"/>
</dbReference>
<dbReference type="InterPro" id="IPR011430">
    <property type="entry name" value="UTP20_N"/>
</dbReference>
<reference evidence="3 4" key="1">
    <citation type="journal article" date="2013" name="BMC Genomics">
        <title>Reconstruction of the lipid metabolism for the microalga Monoraphidium neglectum from its genome sequence reveals characteristics suitable for biofuel production.</title>
        <authorList>
            <person name="Bogen C."/>
            <person name="Al-Dilaimi A."/>
            <person name="Albersmeier A."/>
            <person name="Wichmann J."/>
            <person name="Grundmann M."/>
            <person name="Rupp O."/>
            <person name="Lauersen K.J."/>
            <person name="Blifernez-Klassen O."/>
            <person name="Kalinowski J."/>
            <person name="Goesmann A."/>
            <person name="Mussgnug J.H."/>
            <person name="Kruse O."/>
        </authorList>
    </citation>
    <scope>NUCLEOTIDE SEQUENCE [LARGE SCALE GENOMIC DNA]</scope>
    <source>
        <strain evidence="3 4">SAG 48.87</strain>
    </source>
</reference>
<feature type="region of interest" description="Disordered" evidence="1">
    <location>
        <begin position="1364"/>
        <end position="1383"/>
    </location>
</feature>
<feature type="compositionally biased region" description="Low complexity" evidence="1">
    <location>
        <begin position="729"/>
        <end position="746"/>
    </location>
</feature>
<dbReference type="InterPro" id="IPR052575">
    <property type="entry name" value="SSU_processome_comp_20"/>
</dbReference>
<feature type="compositionally biased region" description="Acidic residues" evidence="1">
    <location>
        <begin position="296"/>
        <end position="311"/>
    </location>
</feature>